<dbReference type="eggNOG" id="ENOG5033XQQ">
    <property type="taxonomic scope" value="Bacteria"/>
</dbReference>
<proteinExistence type="predicted"/>
<dbReference type="Pfam" id="PF14137">
    <property type="entry name" value="DUF4304"/>
    <property type="match status" value="1"/>
</dbReference>
<organism evidence="1 2">
    <name type="scientific">Chthoniobacter flavus Ellin428</name>
    <dbReference type="NCBI Taxonomy" id="497964"/>
    <lineage>
        <taxon>Bacteria</taxon>
        <taxon>Pseudomonadati</taxon>
        <taxon>Verrucomicrobiota</taxon>
        <taxon>Spartobacteria</taxon>
        <taxon>Chthoniobacterales</taxon>
        <taxon>Chthoniobacteraceae</taxon>
        <taxon>Chthoniobacter</taxon>
    </lineage>
</organism>
<dbReference type="InParanoid" id="B4CZT6"/>
<gene>
    <name evidence="1" type="ORF">CfE428DRAFT_2174</name>
</gene>
<dbReference type="Proteomes" id="UP000005824">
    <property type="component" value="Unassembled WGS sequence"/>
</dbReference>
<protein>
    <recommendedName>
        <fullName evidence="3">DUF4304 domain-containing protein</fullName>
    </recommendedName>
</protein>
<evidence type="ECO:0000313" key="2">
    <source>
        <dbReference type="Proteomes" id="UP000005824"/>
    </source>
</evidence>
<accession>B4CZT6</accession>
<dbReference type="EMBL" id="ABVL01000005">
    <property type="protein sequence ID" value="EDY20250.1"/>
    <property type="molecule type" value="Genomic_DNA"/>
</dbReference>
<keyword evidence="2" id="KW-1185">Reference proteome</keyword>
<sequence>MDSKVVNKTIAKEIRPILESVGFSEFSARTSWRYHPERIDVINFQSFNSYLAGGIGCTSYSFSVNLGCYLLCIPDLFPIKEKNGNKRPEEYHCHFRGGLARRFLQKELERKDIWFIDDEARYLPQAISDVRGQIKEVALPWFTQFADLREVLRVLEFEEEDMKRLWGFGRNPSPVRSLMTGYVARALGDESRALVALRTASESGCFPRLQAGHESDKTG</sequence>
<dbReference type="AlphaFoldDB" id="B4CZT6"/>
<reference evidence="1 2" key="1">
    <citation type="journal article" date="2011" name="J. Bacteriol.">
        <title>Genome sequence of Chthoniobacter flavus Ellin428, an aerobic heterotrophic soil bacterium.</title>
        <authorList>
            <person name="Kant R."/>
            <person name="van Passel M.W."/>
            <person name="Palva A."/>
            <person name="Lucas S."/>
            <person name="Lapidus A."/>
            <person name="Glavina Del Rio T."/>
            <person name="Dalin E."/>
            <person name="Tice H."/>
            <person name="Bruce D."/>
            <person name="Goodwin L."/>
            <person name="Pitluck S."/>
            <person name="Larimer F.W."/>
            <person name="Land M.L."/>
            <person name="Hauser L."/>
            <person name="Sangwan P."/>
            <person name="de Vos W.M."/>
            <person name="Janssen P.H."/>
            <person name="Smidt H."/>
        </authorList>
    </citation>
    <scope>NUCLEOTIDE SEQUENCE [LARGE SCALE GENOMIC DNA]</scope>
    <source>
        <strain evidence="1 2">Ellin428</strain>
    </source>
</reference>
<dbReference type="InterPro" id="IPR025412">
    <property type="entry name" value="DUF4304"/>
</dbReference>
<dbReference type="RefSeq" id="WP_006979499.1">
    <property type="nucleotide sequence ID" value="NZ_ABVL01000005.1"/>
</dbReference>
<evidence type="ECO:0000313" key="1">
    <source>
        <dbReference type="EMBL" id="EDY20250.1"/>
    </source>
</evidence>
<comment type="caution">
    <text evidence="1">The sequence shown here is derived from an EMBL/GenBank/DDBJ whole genome shotgun (WGS) entry which is preliminary data.</text>
</comment>
<evidence type="ECO:0008006" key="3">
    <source>
        <dbReference type="Google" id="ProtNLM"/>
    </source>
</evidence>
<name>B4CZT6_9BACT</name>